<dbReference type="Proteomes" id="UP001203297">
    <property type="component" value="Unassembled WGS sequence"/>
</dbReference>
<feature type="region of interest" description="Disordered" evidence="1">
    <location>
        <begin position="60"/>
        <end position="102"/>
    </location>
</feature>
<sequence length="215" mass="24227">MGGSLVQHGRATVYQIYLLCIRDGQPGFACPKSREMTPEADSSESDAYHRTTNDHRVVMSKRPLSHSPPPAAKHARQEHQDPIPSSSMDVDQEASSSLNSPNRLPVERLNYFMKHLRSDIGPDISDQEIEKRLIAIYAYSKIAYDGLPTMSDFVSEGVFKENAIKRQDHFFNVLRRATREGATEDDHQAVVTHHVFWTPLQPIDEGKAHELAPPL</sequence>
<evidence type="ECO:0000256" key="1">
    <source>
        <dbReference type="SAM" id="MobiDB-lite"/>
    </source>
</evidence>
<proteinExistence type="predicted"/>
<protein>
    <submittedName>
        <fullName evidence="2">Uncharacterized protein</fullName>
    </submittedName>
</protein>
<reference evidence="2" key="1">
    <citation type="journal article" date="2022" name="New Phytol.">
        <title>Evolutionary transition to the ectomycorrhizal habit in the genomes of a hyperdiverse lineage of mushroom-forming fungi.</title>
        <authorList>
            <person name="Looney B."/>
            <person name="Miyauchi S."/>
            <person name="Morin E."/>
            <person name="Drula E."/>
            <person name="Courty P.E."/>
            <person name="Kohler A."/>
            <person name="Kuo A."/>
            <person name="LaButti K."/>
            <person name="Pangilinan J."/>
            <person name="Lipzen A."/>
            <person name="Riley R."/>
            <person name="Andreopoulos W."/>
            <person name="He G."/>
            <person name="Johnson J."/>
            <person name="Nolan M."/>
            <person name="Tritt A."/>
            <person name="Barry K.W."/>
            <person name="Grigoriev I.V."/>
            <person name="Nagy L.G."/>
            <person name="Hibbett D."/>
            <person name="Henrissat B."/>
            <person name="Matheny P.B."/>
            <person name="Labbe J."/>
            <person name="Martin F.M."/>
        </authorList>
    </citation>
    <scope>NUCLEOTIDE SEQUENCE</scope>
    <source>
        <strain evidence="2">BPL690</strain>
    </source>
</reference>
<name>A0AAD4QFG9_9AGAM</name>
<evidence type="ECO:0000313" key="3">
    <source>
        <dbReference type="Proteomes" id="UP001203297"/>
    </source>
</evidence>
<dbReference type="EMBL" id="WTXG01000139">
    <property type="protein sequence ID" value="KAI0291936.1"/>
    <property type="molecule type" value="Genomic_DNA"/>
</dbReference>
<dbReference type="AlphaFoldDB" id="A0AAD4QFG9"/>
<accession>A0AAD4QFG9</accession>
<keyword evidence="3" id="KW-1185">Reference proteome</keyword>
<feature type="compositionally biased region" description="Polar residues" evidence="1">
    <location>
        <begin position="83"/>
        <end position="102"/>
    </location>
</feature>
<organism evidence="2 3">
    <name type="scientific">Multifurca ochricompacta</name>
    <dbReference type="NCBI Taxonomy" id="376703"/>
    <lineage>
        <taxon>Eukaryota</taxon>
        <taxon>Fungi</taxon>
        <taxon>Dikarya</taxon>
        <taxon>Basidiomycota</taxon>
        <taxon>Agaricomycotina</taxon>
        <taxon>Agaricomycetes</taxon>
        <taxon>Russulales</taxon>
        <taxon>Russulaceae</taxon>
        <taxon>Multifurca</taxon>
    </lineage>
</organism>
<gene>
    <name evidence="2" type="ORF">B0F90DRAFT_306142</name>
</gene>
<evidence type="ECO:0000313" key="2">
    <source>
        <dbReference type="EMBL" id="KAI0291936.1"/>
    </source>
</evidence>
<comment type="caution">
    <text evidence="2">The sequence shown here is derived from an EMBL/GenBank/DDBJ whole genome shotgun (WGS) entry which is preliminary data.</text>
</comment>
<feature type="region of interest" description="Disordered" evidence="1">
    <location>
        <begin position="31"/>
        <end position="50"/>
    </location>
</feature>